<evidence type="ECO:0000259" key="1">
    <source>
        <dbReference type="Pfam" id="PF05713"/>
    </source>
</evidence>
<name>L7LQG0_9ACTN</name>
<feature type="domain" description="Bacterial mobilisation" evidence="1">
    <location>
        <begin position="87"/>
        <end position="127"/>
    </location>
</feature>
<dbReference type="EMBL" id="BANU01000033">
    <property type="protein sequence ID" value="GAC62328.1"/>
    <property type="molecule type" value="Genomic_DNA"/>
</dbReference>
<accession>L7LQG0</accession>
<comment type="caution">
    <text evidence="2">The sequence shown here is derived from an EMBL/GenBank/DDBJ whole genome shotgun (WGS) entry which is preliminary data.</text>
</comment>
<dbReference type="Proteomes" id="UP000035083">
    <property type="component" value="Unassembled WGS sequence"/>
</dbReference>
<dbReference type="InterPro" id="IPR008687">
    <property type="entry name" value="MobC"/>
</dbReference>
<protein>
    <recommendedName>
        <fullName evidence="1">Bacterial mobilisation domain-containing protein</fullName>
    </recommendedName>
</protein>
<evidence type="ECO:0000313" key="2">
    <source>
        <dbReference type="EMBL" id="GAC62328.1"/>
    </source>
</evidence>
<organism evidence="2 3">
    <name type="scientific">Gordonia sihwensis NBRC 108236</name>
    <dbReference type="NCBI Taxonomy" id="1223544"/>
    <lineage>
        <taxon>Bacteria</taxon>
        <taxon>Bacillati</taxon>
        <taxon>Actinomycetota</taxon>
        <taxon>Actinomycetes</taxon>
        <taxon>Mycobacteriales</taxon>
        <taxon>Gordoniaceae</taxon>
        <taxon>Gordonia</taxon>
    </lineage>
</organism>
<dbReference type="eggNOG" id="ENOG5031VZ4">
    <property type="taxonomic scope" value="Bacteria"/>
</dbReference>
<gene>
    <name evidence="2" type="ORF">GSI01S_33_00140</name>
</gene>
<keyword evidence="3" id="KW-1185">Reference proteome</keyword>
<dbReference type="RefSeq" id="WP_006897734.1">
    <property type="nucleotide sequence ID" value="NZ_BANU01000033.1"/>
</dbReference>
<dbReference type="AlphaFoldDB" id="L7LQG0"/>
<reference evidence="2 3" key="1">
    <citation type="submission" date="2012-12" db="EMBL/GenBank/DDBJ databases">
        <title>Whole genome shotgun sequence of Gordonia sihwensis NBRC 108236.</title>
        <authorList>
            <person name="Yoshida I."/>
            <person name="Hosoyama A."/>
            <person name="Tsuchikane K."/>
            <person name="Ando Y."/>
            <person name="Baba S."/>
            <person name="Ohji S."/>
            <person name="Hamada M."/>
            <person name="Tamura T."/>
            <person name="Yamazoe A."/>
            <person name="Yamazaki S."/>
            <person name="Fujita N."/>
        </authorList>
    </citation>
    <scope>NUCLEOTIDE SEQUENCE [LARGE SCALE GENOMIC DNA]</scope>
    <source>
        <strain evidence="2 3">NBRC 108236</strain>
    </source>
</reference>
<proteinExistence type="predicted"/>
<evidence type="ECO:0000313" key="3">
    <source>
        <dbReference type="Proteomes" id="UP000035083"/>
    </source>
</evidence>
<dbReference type="Pfam" id="PF05713">
    <property type="entry name" value="MobC"/>
    <property type="match status" value="1"/>
</dbReference>
<sequence>MNEQDPNASRAFLRRRRRNVVGGRTNKIEVKVTAVEQQRLRAAADDAGVSVQRLMVARTLSPVAAVPVGREEKVAAWQQAVDMRNLIAGIGVNLNQIARQANSEAEIPAEFAAACAGVDRALSRITAAFNEVFNDPSTRIGE</sequence>